<evidence type="ECO:0008006" key="3">
    <source>
        <dbReference type="Google" id="ProtNLM"/>
    </source>
</evidence>
<name>A0A2V1K956_9ACTO</name>
<dbReference type="Proteomes" id="UP000245283">
    <property type="component" value="Unassembled WGS sequence"/>
</dbReference>
<dbReference type="OrthoDB" id="8065844at2"/>
<evidence type="ECO:0000313" key="2">
    <source>
        <dbReference type="Proteomes" id="UP000245283"/>
    </source>
</evidence>
<gene>
    <name evidence="1" type="ORF">DD236_02630</name>
</gene>
<organism evidence="1 2">
    <name type="scientific">Ancrocorticia populi</name>
    <dbReference type="NCBI Taxonomy" id="2175228"/>
    <lineage>
        <taxon>Bacteria</taxon>
        <taxon>Bacillati</taxon>
        <taxon>Actinomycetota</taxon>
        <taxon>Actinomycetes</taxon>
        <taxon>Actinomycetales</taxon>
        <taxon>Actinomycetaceae</taxon>
        <taxon>Ancrocorticia</taxon>
    </lineage>
</organism>
<accession>A0A2V1K956</accession>
<keyword evidence="2" id="KW-1185">Reference proteome</keyword>
<proteinExistence type="predicted"/>
<comment type="caution">
    <text evidence="1">The sequence shown here is derived from an EMBL/GenBank/DDBJ whole genome shotgun (WGS) entry which is preliminary data.</text>
</comment>
<sequence>MSVQTIDAISGSAFGYQRIGPLPLFDPPGWDPDQGIDQALLIMGVEGQRLTFEDPTEALGTLRSLAENGPVFVGPLEMGLLRYQKGSDRSTGADHFVAVLDVNDVRVIMHDPHGHPYASLATEDFMTAWGSDTIGYAEGSYPLRTGFTEPVGTMAEWAAASLPFALNWAEGNEAIRGFPAGNVEGLNELREQAAAGTISEVTVAVLRDFAIRLGARRRADTSDMMGSFPELADRLSRQAAIIGAAQISVIDADWNLFQQQMAGVVALHDDIVDTLRKLV</sequence>
<reference evidence="2" key="1">
    <citation type="submission" date="2018-05" db="EMBL/GenBank/DDBJ databases">
        <authorList>
            <person name="Li Y."/>
        </authorList>
    </citation>
    <scope>NUCLEOTIDE SEQUENCE [LARGE SCALE GENOMIC DNA]</scope>
    <source>
        <strain evidence="2">sk1b4</strain>
    </source>
</reference>
<dbReference type="EMBL" id="QETB01000001">
    <property type="protein sequence ID" value="PWF27302.1"/>
    <property type="molecule type" value="Genomic_DNA"/>
</dbReference>
<dbReference type="RefSeq" id="WP_109092802.1">
    <property type="nucleotide sequence ID" value="NZ_JBQDCU010000054.1"/>
</dbReference>
<protein>
    <recommendedName>
        <fullName evidence="3">Butirosin biosynthesis protein H N-terminal domain-containing protein</fullName>
    </recommendedName>
</protein>
<evidence type="ECO:0000313" key="1">
    <source>
        <dbReference type="EMBL" id="PWF27302.1"/>
    </source>
</evidence>
<dbReference type="AlphaFoldDB" id="A0A2V1K956"/>